<dbReference type="AlphaFoldDB" id="A0A9Q8SD55"/>
<protein>
    <submittedName>
        <fullName evidence="1">Glutathione-independent formaldehyde dehydrogenase</fullName>
    </submittedName>
</protein>
<dbReference type="Proteomes" id="UP000830671">
    <property type="component" value="Chromosome 1"/>
</dbReference>
<accession>A0A9Q8SD55</accession>
<evidence type="ECO:0000313" key="2">
    <source>
        <dbReference type="Proteomes" id="UP000830671"/>
    </source>
</evidence>
<sequence length="68" mass="7747">ASIDYTKFELSNSVAVFRASPVKLLFTYLAILYKLSKVYVVNYIKKRLTLATFISAILINFINKNPVT</sequence>
<evidence type="ECO:0000313" key="1">
    <source>
        <dbReference type="EMBL" id="UQC75211.1"/>
    </source>
</evidence>
<dbReference type="EMBL" id="CP019471">
    <property type="protein sequence ID" value="UQC75211.1"/>
    <property type="molecule type" value="Genomic_DNA"/>
</dbReference>
<feature type="non-terminal residue" evidence="1">
    <location>
        <position position="1"/>
    </location>
</feature>
<organism evidence="1 2">
    <name type="scientific">Colletotrichum lupini</name>
    <dbReference type="NCBI Taxonomy" id="145971"/>
    <lineage>
        <taxon>Eukaryota</taxon>
        <taxon>Fungi</taxon>
        <taxon>Dikarya</taxon>
        <taxon>Ascomycota</taxon>
        <taxon>Pezizomycotina</taxon>
        <taxon>Sordariomycetes</taxon>
        <taxon>Hypocreomycetidae</taxon>
        <taxon>Glomerellales</taxon>
        <taxon>Glomerellaceae</taxon>
        <taxon>Colletotrichum</taxon>
        <taxon>Colletotrichum acutatum species complex</taxon>
    </lineage>
</organism>
<reference evidence="1" key="1">
    <citation type="journal article" date="2021" name="Mol. Plant Microbe Interact.">
        <title>Complete Genome Sequence of the Plant-Pathogenic Fungus Colletotrichum lupini.</title>
        <authorList>
            <person name="Baroncelli R."/>
            <person name="Pensec F."/>
            <person name="Da Lio D."/>
            <person name="Boufleur T."/>
            <person name="Vicente I."/>
            <person name="Sarrocco S."/>
            <person name="Picot A."/>
            <person name="Baraldi E."/>
            <person name="Sukno S."/>
            <person name="Thon M."/>
            <person name="Le Floch G."/>
        </authorList>
    </citation>
    <scope>NUCLEOTIDE SEQUENCE</scope>
    <source>
        <strain evidence="1">IMI 504893</strain>
    </source>
</reference>
<dbReference type="GeneID" id="73335910"/>
<keyword evidence="2" id="KW-1185">Reference proteome</keyword>
<dbReference type="InterPro" id="IPR036291">
    <property type="entry name" value="NAD(P)-bd_dom_sf"/>
</dbReference>
<dbReference type="Gene3D" id="3.40.50.720">
    <property type="entry name" value="NAD(P)-binding Rossmann-like Domain"/>
    <property type="match status" value="1"/>
</dbReference>
<dbReference type="SUPFAM" id="SSF51735">
    <property type="entry name" value="NAD(P)-binding Rossmann-fold domains"/>
    <property type="match status" value="1"/>
</dbReference>
<name>A0A9Q8SD55_9PEZI</name>
<dbReference type="KEGG" id="clup:CLUP02_01864"/>
<gene>
    <name evidence="1" type="ORF">CLUP02_01864</name>
</gene>
<proteinExistence type="predicted"/>
<dbReference type="RefSeq" id="XP_049136857.1">
    <property type="nucleotide sequence ID" value="XM_049280900.1"/>
</dbReference>